<dbReference type="SMART" id="SM00028">
    <property type="entry name" value="TPR"/>
    <property type="match status" value="3"/>
</dbReference>
<dbReference type="EMBL" id="CCKQ01014305">
    <property type="protein sequence ID" value="CDW86062.1"/>
    <property type="molecule type" value="Genomic_DNA"/>
</dbReference>
<gene>
    <name evidence="2" type="primary">Contig12003.g12841</name>
    <name evidence="2" type="ORF">STYLEM_15153</name>
</gene>
<proteinExistence type="predicted"/>
<protein>
    <submittedName>
        <fullName evidence="2">Tpr domain containing protein</fullName>
    </submittedName>
</protein>
<dbReference type="InterPro" id="IPR018490">
    <property type="entry name" value="cNMP-bd_dom_sf"/>
</dbReference>
<dbReference type="InterPro" id="IPR014710">
    <property type="entry name" value="RmlC-like_jellyroll"/>
</dbReference>
<dbReference type="CDD" id="cd00038">
    <property type="entry name" value="CAP_ED"/>
    <property type="match status" value="1"/>
</dbReference>
<accession>A0A078AXU6</accession>
<dbReference type="Gene3D" id="2.60.120.10">
    <property type="entry name" value="Jelly Rolls"/>
    <property type="match status" value="1"/>
</dbReference>
<dbReference type="InterPro" id="IPR011990">
    <property type="entry name" value="TPR-like_helical_dom_sf"/>
</dbReference>
<dbReference type="SUPFAM" id="SSF48452">
    <property type="entry name" value="TPR-like"/>
    <property type="match status" value="1"/>
</dbReference>
<evidence type="ECO:0000313" key="2">
    <source>
        <dbReference type="EMBL" id="CDW86062.1"/>
    </source>
</evidence>
<dbReference type="InParanoid" id="A0A078AXU6"/>
<evidence type="ECO:0000256" key="1">
    <source>
        <dbReference type="SAM" id="MobiDB-lite"/>
    </source>
</evidence>
<dbReference type="Gene3D" id="1.25.40.10">
    <property type="entry name" value="Tetratricopeptide repeat domain"/>
    <property type="match status" value="1"/>
</dbReference>
<reference evidence="2 3" key="1">
    <citation type="submission" date="2014-06" db="EMBL/GenBank/DDBJ databases">
        <authorList>
            <person name="Swart Estienne"/>
        </authorList>
    </citation>
    <scope>NUCLEOTIDE SEQUENCE [LARGE SCALE GENOMIC DNA]</scope>
    <source>
        <strain evidence="2 3">130c</strain>
    </source>
</reference>
<dbReference type="InterPro" id="IPR019734">
    <property type="entry name" value="TPR_rpt"/>
</dbReference>
<dbReference type="Proteomes" id="UP000039865">
    <property type="component" value="Unassembled WGS sequence"/>
</dbReference>
<keyword evidence="3" id="KW-1185">Reference proteome</keyword>
<name>A0A078AXU6_STYLE</name>
<organism evidence="2 3">
    <name type="scientific">Stylonychia lemnae</name>
    <name type="common">Ciliate</name>
    <dbReference type="NCBI Taxonomy" id="5949"/>
    <lineage>
        <taxon>Eukaryota</taxon>
        <taxon>Sar</taxon>
        <taxon>Alveolata</taxon>
        <taxon>Ciliophora</taxon>
        <taxon>Intramacronucleata</taxon>
        <taxon>Spirotrichea</taxon>
        <taxon>Stichotrichia</taxon>
        <taxon>Sporadotrichida</taxon>
        <taxon>Oxytrichidae</taxon>
        <taxon>Stylonychinae</taxon>
        <taxon>Stylonychia</taxon>
    </lineage>
</organism>
<feature type="compositionally biased region" description="Polar residues" evidence="1">
    <location>
        <begin position="254"/>
        <end position="267"/>
    </location>
</feature>
<dbReference type="SUPFAM" id="SSF51206">
    <property type="entry name" value="cAMP-binding domain-like"/>
    <property type="match status" value="1"/>
</dbReference>
<dbReference type="InterPro" id="IPR000595">
    <property type="entry name" value="cNMP-bd_dom"/>
</dbReference>
<feature type="region of interest" description="Disordered" evidence="1">
    <location>
        <begin position="248"/>
        <end position="267"/>
    </location>
</feature>
<sequence>MDRRRKKSSKPQSALDRGGDDDDLNIFEEDRICLVKYCRDKTHYHPPRKQQQFPQFSVDSQIQPMNDIGQGTPFPLPLVIDRKELKFGAEGQLGADKKVVVTELALDHWLAQNYNLNIDSIPPYRPQHIPNEQIISPQSLKSRTWIQICVSQKQIPQSKKQSRPNKLIRNRLKSENIRFLSNNEIEQTASVIDNYYRTLKKSNDKKEKRKKTERDSIDIDLNEKADSKQEEVKDYQENIQNKAIFKNRHRSRGTHIQNQSQTKNRTQSSLMKIRFMDSASKYSALNATAATLFENNYSSLAKSFNKTAMSNISKDFQMNFENQGQSRNSLQEKISSLMLKSKTIMNKTRVSEFKNESNQVQKFRETQHLNSILNKDYGIKLNEQSIDPESSQLLQNYMNVSTSINKAQFITNKRKELDKSFIQAVNEEEKIQRDNINQIIKDLELDIDESRFTMKEEVILEMQEFKLDFQKMQSRIQDMKSPNFWLQKAIQQCNNDSVESSIDYYKQGLRVNPTSEILLYNLACQFQKIGKFENSIRWLKHSLNIKPQWTDAYYGLAITKFKMQKYDLALKNIELAIETHQEQFIFIHLFQCSQLMNFCAKTQKHVDNKKYLSSFFNKQKKNLEYDLNRPAILELLSQKSFFKRLSEETIDQYLTKSQIVKYEKDDLIFLNKRVGIITNGSVSVRNHTEQIMKPRILCKALEGQILGYDEIDKENMSTHSQTWLVALETTEIVFFKKETFKKIWDSQRLKTSNQIALALIEKNLFFSYLSKQSLYFFIYEGMKEIYYYPGQLIAVQSLRSVLNKSYLLFYQNIVLDDELMHTIPHGEIFGKSFIIKHPSYEYFGDIYAGENGVTIYFFDYELMKRIPVIEIQNIIQSNILRKKDGIFHMIASRFKMDISELKKY</sequence>
<dbReference type="AlphaFoldDB" id="A0A078AXU6"/>
<evidence type="ECO:0000313" key="3">
    <source>
        <dbReference type="Proteomes" id="UP000039865"/>
    </source>
</evidence>
<feature type="region of interest" description="Disordered" evidence="1">
    <location>
        <begin position="1"/>
        <end position="21"/>
    </location>
</feature>